<dbReference type="GeneID" id="54302056"/>
<proteinExistence type="predicted"/>
<dbReference type="GO" id="GO:0008948">
    <property type="term" value="F:oxaloacetate decarboxylase activity"/>
    <property type="evidence" value="ECO:0007669"/>
    <property type="project" value="TreeGrafter"/>
</dbReference>
<keyword evidence="1" id="KW-0479">Metal-binding</keyword>
<dbReference type="CDD" id="cd16841">
    <property type="entry name" value="RraA_family"/>
    <property type="match status" value="1"/>
</dbReference>
<protein>
    <submittedName>
        <fullName evidence="2">Uncharacterized protein</fullName>
    </submittedName>
</protein>
<dbReference type="AlphaFoldDB" id="A0A6A6AXX9"/>
<dbReference type="GO" id="GO:0046872">
    <property type="term" value="F:metal ion binding"/>
    <property type="evidence" value="ECO:0007669"/>
    <property type="project" value="UniProtKB-KW"/>
</dbReference>
<keyword evidence="1" id="KW-0460">Magnesium</keyword>
<feature type="binding site" evidence="1">
    <location>
        <begin position="97"/>
        <end position="100"/>
    </location>
    <ligand>
        <name>substrate</name>
    </ligand>
</feature>
<keyword evidence="3" id="KW-1185">Reference proteome</keyword>
<reference evidence="2" key="1">
    <citation type="journal article" date="2020" name="Stud. Mycol.">
        <title>101 Dothideomycetes genomes: a test case for predicting lifestyles and emergence of pathogens.</title>
        <authorList>
            <person name="Haridas S."/>
            <person name="Albert R."/>
            <person name="Binder M."/>
            <person name="Bloem J."/>
            <person name="Labutti K."/>
            <person name="Salamov A."/>
            <person name="Andreopoulos B."/>
            <person name="Baker S."/>
            <person name="Barry K."/>
            <person name="Bills G."/>
            <person name="Bluhm B."/>
            <person name="Cannon C."/>
            <person name="Castanera R."/>
            <person name="Culley D."/>
            <person name="Daum C."/>
            <person name="Ezra D."/>
            <person name="Gonzalez J."/>
            <person name="Henrissat B."/>
            <person name="Kuo A."/>
            <person name="Liang C."/>
            <person name="Lipzen A."/>
            <person name="Lutzoni F."/>
            <person name="Magnuson J."/>
            <person name="Mondo S."/>
            <person name="Nolan M."/>
            <person name="Ohm R."/>
            <person name="Pangilinan J."/>
            <person name="Park H.-J."/>
            <person name="Ramirez L."/>
            <person name="Alfaro M."/>
            <person name="Sun H."/>
            <person name="Tritt A."/>
            <person name="Yoshinaga Y."/>
            <person name="Zwiers L.-H."/>
            <person name="Turgeon B."/>
            <person name="Goodwin S."/>
            <person name="Spatafora J."/>
            <person name="Crous P."/>
            <person name="Grigoriev I."/>
        </authorList>
    </citation>
    <scope>NUCLEOTIDE SEQUENCE</scope>
    <source>
        <strain evidence="2">CBS 121167</strain>
    </source>
</reference>
<dbReference type="Gene3D" id="3.50.30.40">
    <property type="entry name" value="Ribonuclease E inhibitor RraA/RraA-like"/>
    <property type="match status" value="1"/>
</dbReference>
<dbReference type="InterPro" id="IPR036704">
    <property type="entry name" value="RraA/RraA-like_sf"/>
</dbReference>
<comment type="cofactor">
    <cofactor evidence="1">
        <name>Mg(2+)</name>
        <dbReference type="ChEBI" id="CHEBI:18420"/>
    </cofactor>
</comment>
<dbReference type="EMBL" id="ML995549">
    <property type="protein sequence ID" value="KAF2135835.1"/>
    <property type="molecule type" value="Genomic_DNA"/>
</dbReference>
<sequence length="223" mass="23785">MSASIVKRLMRWSSCDVADGLSRLKHVHGGFLDGLVMHSPEFQAGSTKIVGPAFTVKFVPKGDTEAPSVQGNYIDQTPKGAVVFLSQPLPHVNAVYGGLMSLRAQHSGAAGVVVDGRVRDLQEHRDLGFPVFARSVGTTAGGAVCRPSLIGEPVRLNSGDQEAWVRQGDYVVADLNGVVVVPADVVEKVLDLIPGIVEADEKCVEGIKAGRTVQDVFKEFRGR</sequence>
<evidence type="ECO:0000256" key="1">
    <source>
        <dbReference type="PIRSR" id="PIRSR605493-1"/>
    </source>
</evidence>
<organism evidence="2 3">
    <name type="scientific">Aplosporella prunicola CBS 121167</name>
    <dbReference type="NCBI Taxonomy" id="1176127"/>
    <lineage>
        <taxon>Eukaryota</taxon>
        <taxon>Fungi</taxon>
        <taxon>Dikarya</taxon>
        <taxon>Ascomycota</taxon>
        <taxon>Pezizomycotina</taxon>
        <taxon>Dothideomycetes</taxon>
        <taxon>Dothideomycetes incertae sedis</taxon>
        <taxon>Botryosphaeriales</taxon>
        <taxon>Aplosporellaceae</taxon>
        <taxon>Aplosporella</taxon>
    </lineage>
</organism>
<dbReference type="Proteomes" id="UP000799438">
    <property type="component" value="Unassembled WGS sequence"/>
</dbReference>
<dbReference type="RefSeq" id="XP_033391553.1">
    <property type="nucleotide sequence ID" value="XM_033544560.1"/>
</dbReference>
<dbReference type="GO" id="GO:0047443">
    <property type="term" value="F:4-hydroxy-4-methyl-2-oxoglutarate aldolase activity"/>
    <property type="evidence" value="ECO:0007669"/>
    <property type="project" value="TreeGrafter"/>
</dbReference>
<feature type="binding site" evidence="1">
    <location>
        <position position="119"/>
    </location>
    <ligand>
        <name>substrate</name>
    </ligand>
</feature>
<evidence type="ECO:0000313" key="3">
    <source>
        <dbReference type="Proteomes" id="UP000799438"/>
    </source>
</evidence>
<dbReference type="PANTHER" id="PTHR33254">
    <property type="entry name" value="4-HYDROXY-4-METHYL-2-OXOGLUTARATE ALDOLASE 3-RELATED"/>
    <property type="match status" value="1"/>
</dbReference>
<dbReference type="PANTHER" id="PTHR33254:SF28">
    <property type="entry name" value="4-HYDROXY-4-METHYL-2-OXOGLUTARATE ALDOLASE"/>
    <property type="match status" value="1"/>
</dbReference>
<evidence type="ECO:0000313" key="2">
    <source>
        <dbReference type="EMBL" id="KAF2135835.1"/>
    </source>
</evidence>
<dbReference type="InterPro" id="IPR005493">
    <property type="entry name" value="RraA/RraA-like"/>
</dbReference>
<gene>
    <name evidence="2" type="ORF">K452DRAFT_322830</name>
</gene>
<name>A0A6A6AXX9_9PEZI</name>
<dbReference type="Pfam" id="PF03737">
    <property type="entry name" value="RraA-like"/>
    <property type="match status" value="1"/>
</dbReference>
<feature type="binding site" evidence="1">
    <location>
        <position position="120"/>
    </location>
    <ligand>
        <name>Mg(2+)</name>
        <dbReference type="ChEBI" id="CHEBI:18420"/>
    </ligand>
</feature>
<dbReference type="SUPFAM" id="SSF89562">
    <property type="entry name" value="RraA-like"/>
    <property type="match status" value="1"/>
</dbReference>
<dbReference type="OrthoDB" id="1476984at2759"/>
<accession>A0A6A6AXX9</accession>